<dbReference type="SUPFAM" id="SSF54637">
    <property type="entry name" value="Thioesterase/thiol ester dehydrase-isomerase"/>
    <property type="match status" value="1"/>
</dbReference>
<dbReference type="NCBIfam" id="TIGR00369">
    <property type="entry name" value="unchar_dom_1"/>
    <property type="match status" value="1"/>
</dbReference>
<dbReference type="NCBIfam" id="NF008675">
    <property type="entry name" value="PRK11688.1"/>
    <property type="match status" value="1"/>
</dbReference>
<dbReference type="InterPro" id="IPR029069">
    <property type="entry name" value="HotDog_dom_sf"/>
</dbReference>
<dbReference type="Gene3D" id="3.10.129.10">
    <property type="entry name" value="Hotdog Thioesterase"/>
    <property type="match status" value="1"/>
</dbReference>
<dbReference type="Pfam" id="PF03061">
    <property type="entry name" value="4HBT"/>
    <property type="match status" value="1"/>
</dbReference>
<organism evidence="3 4">
    <name type="scientific">Delftia lacustris</name>
    <dbReference type="NCBI Taxonomy" id="558537"/>
    <lineage>
        <taxon>Bacteria</taxon>
        <taxon>Pseudomonadati</taxon>
        <taxon>Pseudomonadota</taxon>
        <taxon>Betaproteobacteria</taxon>
        <taxon>Burkholderiales</taxon>
        <taxon>Comamonadaceae</taxon>
        <taxon>Delftia</taxon>
    </lineage>
</organism>
<dbReference type="EMBL" id="FNPE01000001">
    <property type="protein sequence ID" value="SDX74178.1"/>
    <property type="molecule type" value="Genomic_DNA"/>
</dbReference>
<protein>
    <submittedName>
        <fullName evidence="3">Uncharacterized domain 1-containing protein</fullName>
    </submittedName>
</protein>
<dbReference type="Proteomes" id="UP000183417">
    <property type="component" value="Unassembled WGS sequence"/>
</dbReference>
<feature type="domain" description="Thioesterase" evidence="2">
    <location>
        <begin position="69"/>
        <end position="154"/>
    </location>
</feature>
<dbReference type="AlphaFoldDB" id="A0A1H3E7F7"/>
<evidence type="ECO:0000313" key="3">
    <source>
        <dbReference type="EMBL" id="SDX74178.1"/>
    </source>
</evidence>
<dbReference type="CDD" id="cd03443">
    <property type="entry name" value="PaaI_thioesterase"/>
    <property type="match status" value="1"/>
</dbReference>
<dbReference type="RefSeq" id="WP_074920487.1">
    <property type="nucleotide sequence ID" value="NZ_CP141274.1"/>
</dbReference>
<evidence type="ECO:0000256" key="1">
    <source>
        <dbReference type="ARBA" id="ARBA00022801"/>
    </source>
</evidence>
<accession>A0A1H3E7F7</accession>
<name>A0A1H3E7F7_9BURK</name>
<gene>
    <name evidence="3" type="ORF">SAMN05421547_10157</name>
</gene>
<dbReference type="InterPro" id="IPR006683">
    <property type="entry name" value="Thioestr_dom"/>
</dbReference>
<dbReference type="GeneID" id="94694869"/>
<evidence type="ECO:0000313" key="4">
    <source>
        <dbReference type="Proteomes" id="UP000183417"/>
    </source>
</evidence>
<keyword evidence="1" id="KW-0378">Hydrolase</keyword>
<dbReference type="InterPro" id="IPR003736">
    <property type="entry name" value="PAAI_dom"/>
</dbReference>
<sequence>MLKSTKASEASEAPVQFEPEFIAGLREVFERQIAFNQVLGLRITEVLPERVEGRITMRAELIGHAAYQRIHGGVISAGLDSMGGLAVMAAIGAKHMDDAPLQRLHRFSRLGTIDLRVDYLRPGIGSEFILRAEVLRLGSRVANTRMEFLGADGSLLSTGTAAYIVS</sequence>
<dbReference type="GO" id="GO:0016289">
    <property type="term" value="F:acyl-CoA hydrolase activity"/>
    <property type="evidence" value="ECO:0007669"/>
    <property type="project" value="UniProtKB-ARBA"/>
</dbReference>
<reference evidence="3 4" key="1">
    <citation type="submission" date="2016-10" db="EMBL/GenBank/DDBJ databases">
        <authorList>
            <person name="de Groot N.N."/>
        </authorList>
    </citation>
    <scope>NUCLEOTIDE SEQUENCE [LARGE SCALE GENOMIC DNA]</scope>
    <source>
        <strain evidence="3 4">LMG 24775</strain>
    </source>
</reference>
<evidence type="ECO:0000259" key="2">
    <source>
        <dbReference type="Pfam" id="PF03061"/>
    </source>
</evidence>
<proteinExistence type="predicted"/>